<dbReference type="EMBL" id="EF517497">
    <property type="protein sequence ID" value="ABP88813.1"/>
    <property type="molecule type" value="mRNA"/>
</dbReference>
<gene>
    <name evidence="3" type="primary">Pca21</name>
</gene>
<evidence type="ECO:0000256" key="1">
    <source>
        <dbReference type="SAM" id="MobiDB-lite"/>
    </source>
</evidence>
<keyword evidence="2" id="KW-0472">Membrane</keyword>
<feature type="region of interest" description="Disordered" evidence="1">
    <location>
        <begin position="1"/>
        <end position="43"/>
    </location>
</feature>
<evidence type="ECO:0000256" key="2">
    <source>
        <dbReference type="SAM" id="Phobius"/>
    </source>
</evidence>
<protein>
    <submittedName>
        <fullName evidence="3">Apomixis-related protein Pca21</fullName>
    </submittedName>
</protein>
<accession>A5A153</accession>
<evidence type="ECO:0000313" key="3">
    <source>
        <dbReference type="EMBL" id="ABP88813.1"/>
    </source>
</evidence>
<feature type="transmembrane region" description="Helical" evidence="2">
    <location>
        <begin position="99"/>
        <end position="120"/>
    </location>
</feature>
<keyword evidence="2" id="KW-1133">Transmembrane helix</keyword>
<organism evidence="3">
    <name type="scientific">Cenchrus ciliaris</name>
    <name type="common">Buffelgrass</name>
    <name type="synonym">Pennisetum ciliare</name>
    <dbReference type="NCBI Taxonomy" id="35872"/>
    <lineage>
        <taxon>Eukaryota</taxon>
        <taxon>Viridiplantae</taxon>
        <taxon>Streptophyta</taxon>
        <taxon>Embryophyta</taxon>
        <taxon>Tracheophyta</taxon>
        <taxon>Spermatophyta</taxon>
        <taxon>Magnoliopsida</taxon>
        <taxon>Liliopsida</taxon>
        <taxon>Poales</taxon>
        <taxon>Poaceae</taxon>
        <taxon>PACMAD clade</taxon>
        <taxon>Panicoideae</taxon>
        <taxon>Panicodae</taxon>
        <taxon>Paniceae</taxon>
        <taxon>Cenchrinae</taxon>
        <taxon>Cenchrus</taxon>
    </lineage>
</organism>
<dbReference type="AlphaFoldDB" id="A5A153"/>
<proteinExistence type="evidence at transcript level"/>
<name>A5A153_CENCI</name>
<sequence>MDLRSASSAPRPDLGPCDSPSAVSPPPASQGGSGNRAKAKSTKEVEHLLANLEKEGVVIDGNITSIIDDEIARIKAEALREAINASKRNETMASAVTGFRLALLTAASCAVGLIMGVEWLEKAFRREFAKRTFA</sequence>
<reference evidence="3" key="1">
    <citation type="journal article" date="2007" name="Plant Mol. Biol.">
        <title>Isolation of candidate genes for apomictic development in buffelgrass (Pennisetum ciliare).</title>
        <authorList>
            <person name="Singh M."/>
            <person name="Burson B.L."/>
            <person name="Finlayson S.A."/>
        </authorList>
    </citation>
    <scope>NUCLEOTIDE SEQUENCE</scope>
</reference>
<keyword evidence="2" id="KW-0812">Transmembrane</keyword>